<accession>A0ABQ8UQV0</accession>
<evidence type="ECO:0000256" key="6">
    <source>
        <dbReference type="SAM" id="Phobius"/>
    </source>
</evidence>
<feature type="transmembrane region" description="Helical" evidence="6">
    <location>
        <begin position="164"/>
        <end position="185"/>
    </location>
</feature>
<feature type="transmembrane region" description="Helical" evidence="6">
    <location>
        <begin position="205"/>
        <end position="226"/>
    </location>
</feature>
<evidence type="ECO:0000256" key="2">
    <source>
        <dbReference type="ARBA" id="ARBA00022692"/>
    </source>
</evidence>
<dbReference type="PROSITE" id="PS50261">
    <property type="entry name" value="G_PROTEIN_RECEP_F2_4"/>
    <property type="match status" value="1"/>
</dbReference>
<dbReference type="Gene3D" id="1.20.1070.10">
    <property type="entry name" value="Rhodopsin 7-helix transmembrane proteins"/>
    <property type="match status" value="1"/>
</dbReference>
<sequence length="394" mass="43176">MVWKYKGNGTQGVQCNSGGLSNLCGVTYPSSEPVVQSLSLAHVSSGMSTLSPTTLLVADILVKISGSLSILGNLSIILSYAFFSPLRCFANRLILVLSLMDIFSCCGFIASRAFLEPLNIPMCIVQAVLIHYFTLAQILLSGFIAIVLYAVSKGYFIIAKLEKWAYCFALVVPLAIVITLGVLGGYGDAGTWCWISNDANAFRLYMLYIPLWIVFWVSVVLLLLVTRKFQHFDFTKLTESEKVELHAQRKRRLYLLAFFFVWLFPSLFNPTGIVVALTLLHSATNSLGGFINALIFMRGSLVRHHWRLWCRRCCCCCPRRPDALAGTIPEGEADLAESVLPSMQLKAVVGAAPGSVVTMAQRPTPIGDMTSGSVPSRPPADAVLPRGYPPPPRT</sequence>
<dbReference type="Pfam" id="PF05462">
    <property type="entry name" value="Dicty_CAR"/>
    <property type="match status" value="1"/>
</dbReference>
<protein>
    <recommendedName>
        <fullName evidence="7">G-protein coupled receptors family 2 profile 2 domain-containing protein</fullName>
    </recommendedName>
</protein>
<keyword evidence="4 6" id="KW-0472">Membrane</keyword>
<evidence type="ECO:0000256" key="5">
    <source>
        <dbReference type="SAM" id="MobiDB-lite"/>
    </source>
</evidence>
<comment type="subcellular location">
    <subcellularLocation>
        <location evidence="1">Membrane</location>
        <topology evidence="1">Multi-pass membrane protein</topology>
    </subcellularLocation>
</comment>
<keyword evidence="9" id="KW-1185">Reference proteome</keyword>
<feature type="transmembrane region" description="Helical" evidence="6">
    <location>
        <begin position="94"/>
        <end position="115"/>
    </location>
</feature>
<evidence type="ECO:0000256" key="3">
    <source>
        <dbReference type="ARBA" id="ARBA00022989"/>
    </source>
</evidence>
<evidence type="ECO:0000259" key="7">
    <source>
        <dbReference type="PROSITE" id="PS50261"/>
    </source>
</evidence>
<dbReference type="SUPFAM" id="SSF81321">
    <property type="entry name" value="Family A G protein-coupled receptor-like"/>
    <property type="match status" value="1"/>
</dbReference>
<comment type="caution">
    <text evidence="8">The sequence shown here is derived from an EMBL/GenBank/DDBJ whole genome shotgun (WGS) entry which is preliminary data.</text>
</comment>
<dbReference type="PANTHER" id="PTHR23112">
    <property type="entry name" value="G PROTEIN-COUPLED RECEPTOR 157-RELATED"/>
    <property type="match status" value="1"/>
</dbReference>
<feature type="transmembrane region" description="Helical" evidence="6">
    <location>
        <begin position="274"/>
        <end position="297"/>
    </location>
</feature>
<evidence type="ECO:0000256" key="1">
    <source>
        <dbReference type="ARBA" id="ARBA00004141"/>
    </source>
</evidence>
<proteinExistence type="predicted"/>
<dbReference type="PRINTS" id="PR02001">
    <property type="entry name" value="GCR1CAMPR"/>
</dbReference>
<evidence type="ECO:0000313" key="8">
    <source>
        <dbReference type="EMBL" id="KAJ4461213.1"/>
    </source>
</evidence>
<feature type="domain" description="G-protein coupled receptors family 2 profile 2" evidence="7">
    <location>
        <begin position="58"/>
        <end position="300"/>
    </location>
</feature>
<dbReference type="InterPro" id="IPR022343">
    <property type="entry name" value="GCR1-cAMP_receptor"/>
</dbReference>
<feature type="transmembrane region" description="Helical" evidence="6">
    <location>
        <begin position="60"/>
        <end position="82"/>
    </location>
</feature>
<feature type="transmembrane region" description="Helical" evidence="6">
    <location>
        <begin position="127"/>
        <end position="152"/>
    </location>
</feature>
<feature type="transmembrane region" description="Helical" evidence="6">
    <location>
        <begin position="252"/>
        <end position="268"/>
    </location>
</feature>
<dbReference type="PANTHER" id="PTHR23112:SF0">
    <property type="entry name" value="TRANSMEMBRANE PROTEIN 116"/>
    <property type="match status" value="1"/>
</dbReference>
<reference evidence="8" key="1">
    <citation type="journal article" date="2022" name="bioRxiv">
        <title>Genomics of Preaxostyla Flagellates Illuminates Evolutionary Transitions and the Path Towards Mitochondrial Loss.</title>
        <authorList>
            <person name="Novak L.V.F."/>
            <person name="Treitli S.C."/>
            <person name="Pyrih J."/>
            <person name="Halakuc P."/>
            <person name="Pipaliya S.V."/>
            <person name="Vacek V."/>
            <person name="Brzon O."/>
            <person name="Soukal P."/>
            <person name="Eme L."/>
            <person name="Dacks J.B."/>
            <person name="Karnkowska A."/>
            <person name="Elias M."/>
            <person name="Hampl V."/>
        </authorList>
    </citation>
    <scope>NUCLEOTIDE SEQUENCE</scope>
    <source>
        <strain evidence="8">RCP-MX</strain>
    </source>
</reference>
<name>A0ABQ8UQV0_9EUKA</name>
<feature type="region of interest" description="Disordered" evidence="5">
    <location>
        <begin position="361"/>
        <end position="394"/>
    </location>
</feature>
<evidence type="ECO:0000313" key="9">
    <source>
        <dbReference type="Proteomes" id="UP001141327"/>
    </source>
</evidence>
<evidence type="ECO:0000256" key="4">
    <source>
        <dbReference type="ARBA" id="ARBA00023136"/>
    </source>
</evidence>
<gene>
    <name evidence="8" type="ORF">PAPYR_2235</name>
</gene>
<dbReference type="Proteomes" id="UP001141327">
    <property type="component" value="Unassembled WGS sequence"/>
</dbReference>
<keyword evidence="2 6" id="KW-0812">Transmembrane</keyword>
<dbReference type="EMBL" id="JAPMOS010000008">
    <property type="protein sequence ID" value="KAJ4461213.1"/>
    <property type="molecule type" value="Genomic_DNA"/>
</dbReference>
<keyword evidence="3 6" id="KW-1133">Transmembrane helix</keyword>
<organism evidence="8 9">
    <name type="scientific">Paratrimastix pyriformis</name>
    <dbReference type="NCBI Taxonomy" id="342808"/>
    <lineage>
        <taxon>Eukaryota</taxon>
        <taxon>Metamonada</taxon>
        <taxon>Preaxostyla</taxon>
        <taxon>Paratrimastigidae</taxon>
        <taxon>Paratrimastix</taxon>
    </lineage>
</organism>
<dbReference type="InterPro" id="IPR017981">
    <property type="entry name" value="GPCR_2-like_7TM"/>
</dbReference>